<evidence type="ECO:0000313" key="2">
    <source>
        <dbReference type="Proteomes" id="UP000518300"/>
    </source>
</evidence>
<comment type="caution">
    <text evidence="1">The sequence shown here is derived from an EMBL/GenBank/DDBJ whole genome shotgun (WGS) entry which is preliminary data.</text>
</comment>
<accession>A0A848M099</accession>
<proteinExistence type="predicted"/>
<evidence type="ECO:0000313" key="1">
    <source>
        <dbReference type="EMBL" id="NMO23192.1"/>
    </source>
</evidence>
<dbReference type="PROSITE" id="PS51257">
    <property type="entry name" value="PROKAR_LIPOPROTEIN"/>
    <property type="match status" value="1"/>
</dbReference>
<keyword evidence="2" id="KW-1185">Reference proteome</keyword>
<dbReference type="Proteomes" id="UP000518300">
    <property type="component" value="Unassembled WGS sequence"/>
</dbReference>
<sequence>MIRSFWVLGAMLFLACTSVPEGLCEGDQGCLPGLRCQEGVCVGCGGDGDCHGWEACSASRRCELRAGMCATSAHCKPWEVCGAGHTCELSASACQSSTDCEAHETCSTTSRTCVPQPGRCNTAAHCGGGAFWTPTCGEDNWCQAAPAAGDDVLIWGTLSEGSCGHDAISSVMTPTKAEVGFKCYTDTAFNEAILSPGGLVHYVDGDSDPHRLKVFVPDRFKVDGERRSYPQNGPDNDIVISTPACGNEDVSDFIMQGGTGAVAYTCDNVGGYTYYDIEGQVVSSEHQVHAWNGGDYMLAYGIGLGLVVLSPEREPTKVTGLPNDYSFIDARARSATGFWLAIRRITADTEELWYVRNDGVATREGTYGAFPALAHSTGGGVLDSAGALFAESSRKDEVFADIVVKRPADGTTGTIVYDESTAPEKANGASNYTDLFNFMHISYLFSGP</sequence>
<protein>
    <recommendedName>
        <fullName evidence="3">Lipoprotein</fullName>
    </recommendedName>
</protein>
<reference evidence="1 2" key="1">
    <citation type="submission" date="2020-04" db="EMBL/GenBank/DDBJ databases">
        <title>Draft genome of Pyxidicoccus fallax type strain.</title>
        <authorList>
            <person name="Whitworth D.E."/>
        </authorList>
    </citation>
    <scope>NUCLEOTIDE SEQUENCE [LARGE SCALE GENOMIC DNA]</scope>
    <source>
        <strain evidence="1 2">DSM 14698</strain>
    </source>
</reference>
<name>A0A848M099_9BACT</name>
<dbReference type="AlphaFoldDB" id="A0A848M099"/>
<dbReference type="EMBL" id="JABBJJ010000551">
    <property type="protein sequence ID" value="NMO23192.1"/>
    <property type="molecule type" value="Genomic_DNA"/>
</dbReference>
<organism evidence="1 2">
    <name type="scientific">Pyxidicoccus fallax</name>
    <dbReference type="NCBI Taxonomy" id="394095"/>
    <lineage>
        <taxon>Bacteria</taxon>
        <taxon>Pseudomonadati</taxon>
        <taxon>Myxococcota</taxon>
        <taxon>Myxococcia</taxon>
        <taxon>Myxococcales</taxon>
        <taxon>Cystobacterineae</taxon>
        <taxon>Myxococcaceae</taxon>
        <taxon>Pyxidicoccus</taxon>
    </lineage>
</organism>
<evidence type="ECO:0008006" key="3">
    <source>
        <dbReference type="Google" id="ProtNLM"/>
    </source>
</evidence>
<gene>
    <name evidence="1" type="ORF">HG543_51285</name>
</gene>
<dbReference type="RefSeq" id="WP_169352298.1">
    <property type="nucleotide sequence ID" value="NZ_JABBJJ010000551.1"/>
</dbReference>